<evidence type="ECO:0000256" key="1">
    <source>
        <dbReference type="ARBA" id="ARBA00022679"/>
    </source>
</evidence>
<evidence type="ECO:0000313" key="4">
    <source>
        <dbReference type="EMBL" id="HGD13784.1"/>
    </source>
</evidence>
<dbReference type="GO" id="GO:0016740">
    <property type="term" value="F:transferase activity"/>
    <property type="evidence" value="ECO:0007669"/>
    <property type="project" value="UniProtKB-KW"/>
</dbReference>
<dbReference type="EMBL" id="DTMZ01000175">
    <property type="protein sequence ID" value="HGD13784.1"/>
    <property type="molecule type" value="Genomic_DNA"/>
</dbReference>
<dbReference type="Pfam" id="PF01171">
    <property type="entry name" value="ATP_bind_3"/>
    <property type="match status" value="1"/>
</dbReference>
<dbReference type="AlphaFoldDB" id="A0A7V3PUJ8"/>
<feature type="binding site" evidence="2">
    <location>
        <position position="59"/>
    </location>
    <ligand>
        <name>ATP</name>
        <dbReference type="ChEBI" id="CHEBI:30616"/>
    </ligand>
</feature>
<reference evidence="4" key="1">
    <citation type="journal article" date="2020" name="mSystems">
        <title>Genome- and Community-Level Interaction Insights into Carbon Utilization and Element Cycling Functions of Hydrothermarchaeota in Hydrothermal Sediment.</title>
        <authorList>
            <person name="Zhou Z."/>
            <person name="Liu Y."/>
            <person name="Xu W."/>
            <person name="Pan J."/>
            <person name="Luo Z.H."/>
            <person name="Li M."/>
        </authorList>
    </citation>
    <scope>NUCLEOTIDE SEQUENCE [LARGE SCALE GENOMIC DNA]</scope>
    <source>
        <strain evidence="4">SpSt-914</strain>
    </source>
</reference>
<comment type="caution">
    <text evidence="4">The sequence shown here is derived from an EMBL/GenBank/DDBJ whole genome shotgun (WGS) entry which is preliminary data.</text>
</comment>
<dbReference type="SUPFAM" id="SSF52402">
    <property type="entry name" value="Adenine nucleotide alpha hydrolases-like"/>
    <property type="match status" value="1"/>
</dbReference>
<protein>
    <submittedName>
        <fullName evidence="4">tRNA 2-thiocytidine biosynthesis protein TtcA</fullName>
    </submittedName>
</protein>
<dbReference type="PANTHER" id="PTHR43686:SF1">
    <property type="entry name" value="AMINOTRAN_5 DOMAIN-CONTAINING PROTEIN"/>
    <property type="match status" value="1"/>
</dbReference>
<dbReference type="GO" id="GO:0005524">
    <property type="term" value="F:ATP binding"/>
    <property type="evidence" value="ECO:0007669"/>
    <property type="project" value="UniProtKB-KW"/>
</dbReference>
<dbReference type="PIRSF" id="PIRSF004976">
    <property type="entry name" value="ATPase_YdaO"/>
    <property type="match status" value="1"/>
</dbReference>
<keyword evidence="1" id="KW-0808">Transferase</keyword>
<feature type="binding site" evidence="2">
    <location>
        <position position="33"/>
    </location>
    <ligand>
        <name>ATP</name>
        <dbReference type="ChEBI" id="CHEBI:30616"/>
    </ligand>
</feature>
<keyword evidence="2" id="KW-0067">ATP-binding</keyword>
<dbReference type="GO" id="GO:0008033">
    <property type="term" value="P:tRNA processing"/>
    <property type="evidence" value="ECO:0007669"/>
    <property type="project" value="InterPro"/>
</dbReference>
<evidence type="ECO:0000259" key="3">
    <source>
        <dbReference type="Pfam" id="PF01171"/>
    </source>
</evidence>
<feature type="binding site" evidence="2">
    <location>
        <position position="132"/>
    </location>
    <ligand>
        <name>ATP</name>
        <dbReference type="ChEBI" id="CHEBI:30616"/>
    </ligand>
</feature>
<dbReference type="PANTHER" id="PTHR43686">
    <property type="entry name" value="SULFURTRANSFERASE-RELATED"/>
    <property type="match status" value="1"/>
</dbReference>
<feature type="binding site" evidence="2">
    <location>
        <begin position="27"/>
        <end position="29"/>
    </location>
    <ligand>
        <name>ATP</name>
        <dbReference type="ChEBI" id="CHEBI:30616"/>
    </ligand>
</feature>
<dbReference type="InterPro" id="IPR035107">
    <property type="entry name" value="tRNA_thiolation_TtcA_Ctu1"/>
</dbReference>
<name>A0A7V3PUJ8_UNCW3</name>
<proteinExistence type="predicted"/>
<dbReference type="InterPro" id="IPR011063">
    <property type="entry name" value="TilS/TtcA_N"/>
</dbReference>
<gene>
    <name evidence="4" type="ORF">ENX16_06900</name>
</gene>
<feature type="binding site" evidence="2">
    <location>
        <position position="127"/>
    </location>
    <ligand>
        <name>ATP</name>
        <dbReference type="ChEBI" id="CHEBI:30616"/>
    </ligand>
</feature>
<organism evidence="4">
    <name type="scientific">candidate division WOR-3 bacterium</name>
    <dbReference type="NCBI Taxonomy" id="2052148"/>
    <lineage>
        <taxon>Bacteria</taxon>
        <taxon>Bacteria division WOR-3</taxon>
    </lineage>
</organism>
<dbReference type="CDD" id="cd24138">
    <property type="entry name" value="TtcA-like"/>
    <property type="match status" value="1"/>
</dbReference>
<feature type="domain" description="tRNA(Ile)-lysidine/2-thiocytidine synthase N-terminal" evidence="3">
    <location>
        <begin position="23"/>
        <end position="204"/>
    </location>
</feature>
<evidence type="ECO:0000256" key="2">
    <source>
        <dbReference type="PIRSR" id="PIRSR004976-51"/>
    </source>
</evidence>
<sequence>MKPAERLLRAALIPNQLIAKGEKVVIGLSGGADSLCLLYTLWDYNRRQHQHWQLIPVHINPGFSGWKTDRVEKICAKLGLNCVVKKINVPKKLRETKTESCFFCARERRKTLFMTAAELNCNKVALGHHLEDVNETFLLNLFFASSASTILPRQVLFNGALTVIRPLYYFTEEMIKTRLHSAGIRPIANPCPYQQKGSRLVLRRFLTRLARTDPRIKPNLFWGIHNIKAEYLPGKRAKT</sequence>
<dbReference type="Gene3D" id="3.40.50.620">
    <property type="entry name" value="HUPs"/>
    <property type="match status" value="1"/>
</dbReference>
<keyword evidence="2" id="KW-0547">Nucleotide-binding</keyword>
<accession>A0A7V3PUJ8</accession>
<dbReference type="InterPro" id="IPR014729">
    <property type="entry name" value="Rossmann-like_a/b/a_fold"/>
</dbReference>